<organism evidence="1 2">
    <name type="scientific">Rotaria magnacalcarata</name>
    <dbReference type="NCBI Taxonomy" id="392030"/>
    <lineage>
        <taxon>Eukaryota</taxon>
        <taxon>Metazoa</taxon>
        <taxon>Spiralia</taxon>
        <taxon>Gnathifera</taxon>
        <taxon>Rotifera</taxon>
        <taxon>Eurotatoria</taxon>
        <taxon>Bdelloidea</taxon>
        <taxon>Philodinida</taxon>
        <taxon>Philodinidae</taxon>
        <taxon>Rotaria</taxon>
    </lineage>
</organism>
<dbReference type="EMBL" id="CAJOBI010322553">
    <property type="protein sequence ID" value="CAF5187324.1"/>
    <property type="molecule type" value="Genomic_DNA"/>
</dbReference>
<dbReference type="Proteomes" id="UP000676336">
    <property type="component" value="Unassembled WGS sequence"/>
</dbReference>
<evidence type="ECO:0000313" key="1">
    <source>
        <dbReference type="EMBL" id="CAF5187324.1"/>
    </source>
</evidence>
<accession>A0A8S3HQN2</accession>
<protein>
    <submittedName>
        <fullName evidence="1">Uncharacterized protein</fullName>
    </submittedName>
</protein>
<name>A0A8S3HQN2_9BILA</name>
<comment type="caution">
    <text evidence="1">The sequence shown here is derived from an EMBL/GenBank/DDBJ whole genome shotgun (WGS) entry which is preliminary data.</text>
</comment>
<sequence length="154" mass="18636">LQAQFVTINDDRIQMLYLRTSLLFTILKYHETVDFTNYLDLLDVYFRGIYHSVESTGEGINQIYEYIVRFYDNLILMGHLILTNNIVILKLLECEHVQQMQPIDMYLSWRARNPFQLKETCRLMIKNALPSYKHDVLEKLNLNEDTFYYLYYQR</sequence>
<feature type="non-terminal residue" evidence="1">
    <location>
        <position position="1"/>
    </location>
</feature>
<gene>
    <name evidence="1" type="ORF">SMN809_LOCUS70941</name>
</gene>
<evidence type="ECO:0000313" key="2">
    <source>
        <dbReference type="Proteomes" id="UP000676336"/>
    </source>
</evidence>
<reference evidence="1" key="1">
    <citation type="submission" date="2021-02" db="EMBL/GenBank/DDBJ databases">
        <authorList>
            <person name="Nowell W R."/>
        </authorList>
    </citation>
    <scope>NUCLEOTIDE SEQUENCE</scope>
</reference>
<dbReference type="AlphaFoldDB" id="A0A8S3HQN2"/>
<proteinExistence type="predicted"/>